<evidence type="ECO:0000256" key="1">
    <source>
        <dbReference type="SAM" id="Coils"/>
    </source>
</evidence>
<accession>A0A1H8S327</accession>
<dbReference type="AlphaFoldDB" id="A0A1H8S327"/>
<dbReference type="Pfam" id="PF00395">
    <property type="entry name" value="SLH"/>
    <property type="match status" value="1"/>
</dbReference>
<evidence type="ECO:0000256" key="2">
    <source>
        <dbReference type="SAM" id="SignalP"/>
    </source>
</evidence>
<feature type="signal peptide" evidence="2">
    <location>
        <begin position="1"/>
        <end position="23"/>
    </location>
</feature>
<protein>
    <submittedName>
        <fullName evidence="4">S-layer homology domain-containing protein</fullName>
    </submittedName>
</protein>
<reference evidence="4 5" key="1">
    <citation type="submission" date="2016-10" db="EMBL/GenBank/DDBJ databases">
        <authorList>
            <person name="de Groot N.N."/>
        </authorList>
    </citation>
    <scope>NUCLEOTIDE SEQUENCE [LARGE SCALE GENOMIC DNA]</scope>
    <source>
        <strain evidence="4 5">DSM 13305</strain>
    </source>
</reference>
<dbReference type="InterPro" id="IPR051465">
    <property type="entry name" value="Cell_Envelope_Struct_Comp"/>
</dbReference>
<organism evidence="4 5">
    <name type="scientific">Propionispora vibrioides</name>
    <dbReference type="NCBI Taxonomy" id="112903"/>
    <lineage>
        <taxon>Bacteria</taxon>
        <taxon>Bacillati</taxon>
        <taxon>Bacillota</taxon>
        <taxon>Negativicutes</taxon>
        <taxon>Selenomonadales</taxon>
        <taxon>Sporomusaceae</taxon>
        <taxon>Propionispora</taxon>
    </lineage>
</organism>
<dbReference type="Gene3D" id="2.40.160.10">
    <property type="entry name" value="Porin"/>
    <property type="match status" value="1"/>
</dbReference>
<keyword evidence="2" id="KW-0732">Signal</keyword>
<keyword evidence="1" id="KW-0175">Coiled coil</keyword>
<feature type="chain" id="PRO_5011686138" evidence="2">
    <location>
        <begin position="24"/>
        <end position="415"/>
    </location>
</feature>
<dbReference type="PANTHER" id="PTHR43308:SF1">
    <property type="entry name" value="OUTER MEMBRANE PROTEIN ALPHA"/>
    <property type="match status" value="1"/>
</dbReference>
<dbReference type="PANTHER" id="PTHR43308">
    <property type="entry name" value="OUTER MEMBRANE PROTEIN ALPHA-RELATED"/>
    <property type="match status" value="1"/>
</dbReference>
<feature type="coiled-coil region" evidence="1">
    <location>
        <begin position="76"/>
        <end position="114"/>
    </location>
</feature>
<dbReference type="CDD" id="cd22265">
    <property type="entry name" value="UDM1_RNF168"/>
    <property type="match status" value="1"/>
</dbReference>
<sequence length="415" mass="45111">MKKKLAASLALAFTMGIAGTAFAANPFVDVPAKHWSYDAVSKLAADGIVDGYGDGTFKGDKTMTRYEMATIVAKALAKEEKANAADKALIEKLSAEYAQELDNLGVKVAALEKKAAADTVNISGEARLRYEDHKYEAGSANDITLRTRLHVNGKINDEWGYYGRLQAVTDLNKSDDEGTTDVTMDNAYVSGPAFGTTVTAGRFDYFKGHGLMIDSTLNGANVAFGSKLKTNVFYGTDNHDSVLYSDVKPETYGVDFKYAAGKTNLNAGYYVFKDSSYSTTFDSDKVKVWEVGFDSPIVKNLTLNGDYGKSDADDQDKAYTVGLAYKATDLKAPGSFSIFTNYRNIEAAASPEATFDQAYAFGTQIAGGKGYEVGFSYVPMANALWKFQYVDVKSTVDGATNDKSKLYQTQVEFFF</sequence>
<proteinExistence type="predicted"/>
<evidence type="ECO:0000313" key="4">
    <source>
        <dbReference type="EMBL" id="SEO73101.1"/>
    </source>
</evidence>
<dbReference type="RefSeq" id="WP_091744571.1">
    <property type="nucleotide sequence ID" value="NZ_FODY01000004.1"/>
</dbReference>
<dbReference type="EMBL" id="FODY01000004">
    <property type="protein sequence ID" value="SEO73101.1"/>
    <property type="molecule type" value="Genomic_DNA"/>
</dbReference>
<dbReference type="SUPFAM" id="SSF56935">
    <property type="entry name" value="Porins"/>
    <property type="match status" value="1"/>
</dbReference>
<keyword evidence="5" id="KW-1185">Reference proteome</keyword>
<evidence type="ECO:0000259" key="3">
    <source>
        <dbReference type="PROSITE" id="PS51272"/>
    </source>
</evidence>
<feature type="domain" description="SLH" evidence="3">
    <location>
        <begin position="23"/>
        <end position="86"/>
    </location>
</feature>
<dbReference type="InterPro" id="IPR023614">
    <property type="entry name" value="Porin_dom_sf"/>
</dbReference>
<dbReference type="PROSITE" id="PS51272">
    <property type="entry name" value="SLH"/>
    <property type="match status" value="1"/>
</dbReference>
<gene>
    <name evidence="4" type="ORF">SAMN04490178_104180</name>
</gene>
<dbReference type="Proteomes" id="UP000198847">
    <property type="component" value="Unassembled WGS sequence"/>
</dbReference>
<dbReference type="OrthoDB" id="5845122at2"/>
<dbReference type="STRING" id="112903.SAMN04490178_104180"/>
<name>A0A1H8S327_9FIRM</name>
<dbReference type="InterPro" id="IPR001119">
    <property type="entry name" value="SLH_dom"/>
</dbReference>
<evidence type="ECO:0000313" key="5">
    <source>
        <dbReference type="Proteomes" id="UP000198847"/>
    </source>
</evidence>